<keyword evidence="2" id="KW-1185">Reference proteome</keyword>
<evidence type="ECO:0000313" key="1">
    <source>
        <dbReference type="EMBL" id="KAH6948647.1"/>
    </source>
</evidence>
<dbReference type="Proteomes" id="UP000821845">
    <property type="component" value="Chromosome 1"/>
</dbReference>
<organism evidence="1 2">
    <name type="scientific">Hyalomma asiaticum</name>
    <name type="common">Tick</name>
    <dbReference type="NCBI Taxonomy" id="266040"/>
    <lineage>
        <taxon>Eukaryota</taxon>
        <taxon>Metazoa</taxon>
        <taxon>Ecdysozoa</taxon>
        <taxon>Arthropoda</taxon>
        <taxon>Chelicerata</taxon>
        <taxon>Arachnida</taxon>
        <taxon>Acari</taxon>
        <taxon>Parasitiformes</taxon>
        <taxon>Ixodida</taxon>
        <taxon>Ixodoidea</taxon>
        <taxon>Ixodidae</taxon>
        <taxon>Hyalomminae</taxon>
        <taxon>Hyalomma</taxon>
    </lineage>
</organism>
<evidence type="ECO:0000313" key="2">
    <source>
        <dbReference type="Proteomes" id="UP000821845"/>
    </source>
</evidence>
<dbReference type="EMBL" id="CM023481">
    <property type="protein sequence ID" value="KAH6948647.1"/>
    <property type="molecule type" value="Genomic_DNA"/>
</dbReference>
<accession>A0ACB7TM50</accession>
<name>A0ACB7TM50_HYAAI</name>
<sequence length="126" mass="14406">MLKDFVRALDDFKREMRLEMHPVKESVKFYSDTCDETKVINTELKALKQELSILLKSNETLTKENKQLVQRVDELEQYSRLNNLELKGVKSVDNADDVIQRLGKVIDEPLCAADIGTSQDNDMSSG</sequence>
<protein>
    <submittedName>
        <fullName evidence="1">Uncharacterized protein</fullName>
    </submittedName>
</protein>
<proteinExistence type="predicted"/>
<gene>
    <name evidence="1" type="ORF">HPB50_025596</name>
</gene>
<comment type="caution">
    <text evidence="1">The sequence shown here is derived from an EMBL/GenBank/DDBJ whole genome shotgun (WGS) entry which is preliminary data.</text>
</comment>
<reference evidence="1" key="1">
    <citation type="submission" date="2020-05" db="EMBL/GenBank/DDBJ databases">
        <title>Large-scale comparative analyses of tick genomes elucidate their genetic diversity and vector capacities.</title>
        <authorList>
            <person name="Jia N."/>
            <person name="Wang J."/>
            <person name="Shi W."/>
            <person name="Du L."/>
            <person name="Sun Y."/>
            <person name="Zhan W."/>
            <person name="Jiang J."/>
            <person name="Wang Q."/>
            <person name="Zhang B."/>
            <person name="Ji P."/>
            <person name="Sakyi L.B."/>
            <person name="Cui X."/>
            <person name="Yuan T."/>
            <person name="Jiang B."/>
            <person name="Yang W."/>
            <person name="Lam T.T.-Y."/>
            <person name="Chang Q."/>
            <person name="Ding S."/>
            <person name="Wang X."/>
            <person name="Zhu J."/>
            <person name="Ruan X."/>
            <person name="Zhao L."/>
            <person name="Wei J."/>
            <person name="Que T."/>
            <person name="Du C."/>
            <person name="Cheng J."/>
            <person name="Dai P."/>
            <person name="Han X."/>
            <person name="Huang E."/>
            <person name="Gao Y."/>
            <person name="Liu J."/>
            <person name="Shao H."/>
            <person name="Ye R."/>
            <person name="Li L."/>
            <person name="Wei W."/>
            <person name="Wang X."/>
            <person name="Wang C."/>
            <person name="Yang T."/>
            <person name="Huo Q."/>
            <person name="Li W."/>
            <person name="Guo W."/>
            <person name="Chen H."/>
            <person name="Zhou L."/>
            <person name="Ni X."/>
            <person name="Tian J."/>
            <person name="Zhou Y."/>
            <person name="Sheng Y."/>
            <person name="Liu T."/>
            <person name="Pan Y."/>
            <person name="Xia L."/>
            <person name="Li J."/>
            <person name="Zhao F."/>
            <person name="Cao W."/>
        </authorList>
    </citation>
    <scope>NUCLEOTIDE SEQUENCE</scope>
    <source>
        <strain evidence="1">Hyas-2018</strain>
    </source>
</reference>